<evidence type="ECO:0000313" key="1">
    <source>
        <dbReference type="EMBL" id="KFX07741.1"/>
    </source>
</evidence>
<accession>A0A093SC87</accession>
<proteinExistence type="predicted"/>
<sequence>MRYIEHVTKMGDRWDSLSQHYYGDPLGYDRIIMANPHVAVTPSLPSGIVLLIPMVEQDEVENAEEVAPWLR</sequence>
<evidence type="ECO:0000313" key="3">
    <source>
        <dbReference type="Proteomes" id="UP000032869"/>
    </source>
</evidence>
<reference evidence="3 4" key="1">
    <citation type="submission" date="2014-08" db="EMBL/GenBank/DDBJ databases">
        <title>Genome sequences of NCPPB Pectobacterium isolates.</title>
        <authorList>
            <person name="Glover R.H."/>
            <person name="Sapp M."/>
            <person name="Elphinstone J."/>
        </authorList>
    </citation>
    <scope>NUCLEOTIDE SEQUENCE [LARGE SCALE GENOMIC DNA]</scope>
    <source>
        <strain evidence="2 3">NCPPB 2793</strain>
        <strain evidence="1 4">NCPPB 2795</strain>
    </source>
</reference>
<dbReference type="eggNOG" id="COG5004">
    <property type="taxonomic scope" value="Bacteria"/>
</dbReference>
<comment type="caution">
    <text evidence="1">The sequence shown here is derived from an EMBL/GenBank/DDBJ whole genome shotgun (WGS) entry which is preliminary data.</text>
</comment>
<dbReference type="AlphaFoldDB" id="A0A093SC87"/>
<dbReference type="InterPro" id="IPR008861">
    <property type="entry name" value="GpX-like"/>
</dbReference>
<dbReference type="OrthoDB" id="8602627at2"/>
<protein>
    <submittedName>
        <fullName evidence="1">Membrane protein</fullName>
    </submittedName>
</protein>
<evidence type="ECO:0000313" key="4">
    <source>
        <dbReference type="Proteomes" id="UP000032874"/>
    </source>
</evidence>
<dbReference type="Proteomes" id="UP000032869">
    <property type="component" value="Unassembled WGS sequence"/>
</dbReference>
<keyword evidence="3" id="KW-1185">Reference proteome</keyword>
<dbReference type="Proteomes" id="UP000032874">
    <property type="component" value="Unassembled WGS sequence"/>
</dbReference>
<dbReference type="RefSeq" id="WP_039305164.1">
    <property type="nucleotide sequence ID" value="NZ_JAODTE010000005.1"/>
</dbReference>
<dbReference type="Pfam" id="PF05489">
    <property type="entry name" value="Phage_tail_X"/>
    <property type="match status" value="1"/>
</dbReference>
<dbReference type="EMBL" id="JQHL01000005">
    <property type="protein sequence ID" value="KFX19826.1"/>
    <property type="molecule type" value="Genomic_DNA"/>
</dbReference>
<organism evidence="1 4">
    <name type="scientific">Pectobacterium betavasculorum</name>
    <dbReference type="NCBI Taxonomy" id="55207"/>
    <lineage>
        <taxon>Bacteria</taxon>
        <taxon>Pseudomonadati</taxon>
        <taxon>Pseudomonadota</taxon>
        <taxon>Gammaproteobacteria</taxon>
        <taxon>Enterobacterales</taxon>
        <taxon>Pectobacteriaceae</taxon>
        <taxon>Pectobacterium</taxon>
    </lineage>
</organism>
<dbReference type="EMBL" id="JQHM01000001">
    <property type="protein sequence ID" value="KFX07741.1"/>
    <property type="molecule type" value="Genomic_DNA"/>
</dbReference>
<evidence type="ECO:0000313" key="2">
    <source>
        <dbReference type="EMBL" id="KFX19826.1"/>
    </source>
</evidence>
<gene>
    <name evidence="2" type="ORF">JV35_12985</name>
    <name evidence="1" type="ORF">KP22_06535</name>
</gene>
<dbReference type="STRING" id="55207.KP22_06535"/>
<name>A0A093SC87_9GAMM</name>